<reference evidence="2 3" key="1">
    <citation type="submission" date="2022-07" db="EMBL/GenBank/DDBJ databases">
        <title>Genome-wide signatures of adaptation to extreme environments.</title>
        <authorList>
            <person name="Cho C.H."/>
            <person name="Yoon H.S."/>
        </authorList>
    </citation>
    <scope>NUCLEOTIDE SEQUENCE [LARGE SCALE GENOMIC DNA]</scope>
    <source>
        <strain evidence="2 3">DBV 063 E5</strain>
    </source>
</reference>
<gene>
    <name evidence="2" type="ORF">CDCA_CDCA09G2686</name>
</gene>
<organism evidence="2 3">
    <name type="scientific">Cyanidium caldarium</name>
    <name type="common">Red alga</name>
    <dbReference type="NCBI Taxonomy" id="2771"/>
    <lineage>
        <taxon>Eukaryota</taxon>
        <taxon>Rhodophyta</taxon>
        <taxon>Bangiophyceae</taxon>
        <taxon>Cyanidiales</taxon>
        <taxon>Cyanidiaceae</taxon>
        <taxon>Cyanidium</taxon>
    </lineage>
</organism>
<evidence type="ECO:0000313" key="2">
    <source>
        <dbReference type="EMBL" id="KAK4536661.1"/>
    </source>
</evidence>
<feature type="coiled-coil region" evidence="1">
    <location>
        <begin position="59"/>
        <end position="95"/>
    </location>
</feature>
<name>A0AAV9IWY3_CYACA</name>
<sequence>MRSPLKLPQAAYASGVFRRCFGTDSAYVKARRAYQLELQRVRKEIAVRVAAQRSREEQERAERKQLAEARQRQAAAEQRERLEQLHRELKVELAAMPTADGKSPSLAAVPIERMERYKRDYGAGMLEWVKRSLVREAARERHATAVDPATRQAQREAHLRQSTVRQHATEATLHARNWAMASLLAESSRQWITPANLDAAAEQVLRDLYIEPQRSDS</sequence>
<accession>A0AAV9IWY3</accession>
<keyword evidence="1" id="KW-0175">Coiled coil</keyword>
<dbReference type="Proteomes" id="UP001301350">
    <property type="component" value="Unassembled WGS sequence"/>
</dbReference>
<dbReference type="AlphaFoldDB" id="A0AAV9IWY3"/>
<dbReference type="EMBL" id="JANCYW010000009">
    <property type="protein sequence ID" value="KAK4536661.1"/>
    <property type="molecule type" value="Genomic_DNA"/>
</dbReference>
<protein>
    <submittedName>
        <fullName evidence="2">Uncharacterized protein</fullName>
    </submittedName>
</protein>
<evidence type="ECO:0000313" key="3">
    <source>
        <dbReference type="Proteomes" id="UP001301350"/>
    </source>
</evidence>
<keyword evidence="3" id="KW-1185">Reference proteome</keyword>
<comment type="caution">
    <text evidence="2">The sequence shown here is derived from an EMBL/GenBank/DDBJ whole genome shotgun (WGS) entry which is preliminary data.</text>
</comment>
<evidence type="ECO:0000256" key="1">
    <source>
        <dbReference type="SAM" id="Coils"/>
    </source>
</evidence>
<proteinExistence type="predicted"/>